<dbReference type="InParanoid" id="A0A0C2TVL7"/>
<proteinExistence type="predicted"/>
<name>A0A0C2TVL7_AMAMK</name>
<organism evidence="1 2">
    <name type="scientific">Amanita muscaria (strain Koide BX008)</name>
    <dbReference type="NCBI Taxonomy" id="946122"/>
    <lineage>
        <taxon>Eukaryota</taxon>
        <taxon>Fungi</taxon>
        <taxon>Dikarya</taxon>
        <taxon>Basidiomycota</taxon>
        <taxon>Agaricomycotina</taxon>
        <taxon>Agaricomycetes</taxon>
        <taxon>Agaricomycetidae</taxon>
        <taxon>Agaricales</taxon>
        <taxon>Pluteineae</taxon>
        <taxon>Amanitaceae</taxon>
        <taxon>Amanita</taxon>
    </lineage>
</organism>
<dbReference type="AlphaFoldDB" id="A0A0C2TVL7"/>
<sequence>MDAHLVFDCLWRFFDCLVCELDKLARHNALIHSLKMRTFLKVDSTSVHRLDADILES</sequence>
<dbReference type="Proteomes" id="UP000054549">
    <property type="component" value="Unassembled WGS sequence"/>
</dbReference>
<evidence type="ECO:0000313" key="2">
    <source>
        <dbReference type="Proteomes" id="UP000054549"/>
    </source>
</evidence>
<gene>
    <name evidence="1" type="ORF">M378DRAFT_154928</name>
</gene>
<dbReference type="HOGENOM" id="CLU_2996061_0_0_1"/>
<accession>A0A0C2TVL7</accession>
<protein>
    <submittedName>
        <fullName evidence="1">Uncharacterized protein</fullName>
    </submittedName>
</protein>
<evidence type="ECO:0000313" key="1">
    <source>
        <dbReference type="EMBL" id="KIL71379.1"/>
    </source>
</evidence>
<reference evidence="1 2" key="1">
    <citation type="submission" date="2014-04" db="EMBL/GenBank/DDBJ databases">
        <title>Evolutionary Origins and Diversification of the Mycorrhizal Mutualists.</title>
        <authorList>
            <consortium name="DOE Joint Genome Institute"/>
            <consortium name="Mycorrhizal Genomics Consortium"/>
            <person name="Kohler A."/>
            <person name="Kuo A."/>
            <person name="Nagy L.G."/>
            <person name="Floudas D."/>
            <person name="Copeland A."/>
            <person name="Barry K.W."/>
            <person name="Cichocki N."/>
            <person name="Veneault-Fourrey C."/>
            <person name="LaButti K."/>
            <person name="Lindquist E.A."/>
            <person name="Lipzen A."/>
            <person name="Lundell T."/>
            <person name="Morin E."/>
            <person name="Murat C."/>
            <person name="Riley R."/>
            <person name="Ohm R."/>
            <person name="Sun H."/>
            <person name="Tunlid A."/>
            <person name="Henrissat B."/>
            <person name="Grigoriev I.V."/>
            <person name="Hibbett D.S."/>
            <person name="Martin F."/>
        </authorList>
    </citation>
    <scope>NUCLEOTIDE SEQUENCE [LARGE SCALE GENOMIC DNA]</scope>
    <source>
        <strain evidence="1 2">Koide BX008</strain>
    </source>
</reference>
<dbReference type="EMBL" id="KN818222">
    <property type="protein sequence ID" value="KIL71379.1"/>
    <property type="molecule type" value="Genomic_DNA"/>
</dbReference>
<keyword evidence="2" id="KW-1185">Reference proteome</keyword>